<keyword evidence="1" id="KW-0863">Zinc-finger</keyword>
<dbReference type="EMBL" id="JANPWB010000008">
    <property type="protein sequence ID" value="KAJ1164467.1"/>
    <property type="molecule type" value="Genomic_DNA"/>
</dbReference>
<feature type="region of interest" description="Disordered" evidence="2">
    <location>
        <begin position="1"/>
        <end position="33"/>
    </location>
</feature>
<keyword evidence="1" id="KW-0479">Metal-binding</keyword>
<dbReference type="PROSITE" id="PS50158">
    <property type="entry name" value="ZF_CCHC"/>
    <property type="match status" value="1"/>
</dbReference>
<sequence>MQGSGVQQMVQQPQGNGMFQTETRGLGRGGFVNRGPDMNTVVVQTNVQGMKKMSQCHACGGVGHWKRECPMMVQDGVVQQSNDFSAFQNVRGPRMRGPNPNFHNNLVQMQGLQPMQKMQMPRVQPEQVQQVQQEIPMVLRQQMQLPLAPMGQQQVMLPQQVTGQTMSQNNTVQQFPLRGENGINFEWSDDCSDSEECRLAASLEVDQRGPYVQGKVMGHKVSFLVDPGASRSTVRSQLSGRTIKEIGVANQLLTNPITDPVQVEIGTFQGLHRFVVCDSSPLSLLGRDLLCKTRCSITCSNEGIEVQTNSDDEGDDVRISEMETTDKENPLISFFPMFTVTGLPTELQGTVTKKVWDLTGKEVGLIKGVEPV</sequence>
<protein>
    <recommendedName>
        <fullName evidence="3">CCHC-type domain-containing protein</fullName>
    </recommendedName>
</protein>
<dbReference type="AlphaFoldDB" id="A0AAV7SK51"/>
<dbReference type="SUPFAM" id="SSF50630">
    <property type="entry name" value="Acid proteases"/>
    <property type="match status" value="1"/>
</dbReference>
<dbReference type="SMART" id="SM00343">
    <property type="entry name" value="ZnF_C2HC"/>
    <property type="match status" value="1"/>
</dbReference>
<dbReference type="Gene3D" id="4.10.60.10">
    <property type="entry name" value="Zinc finger, CCHC-type"/>
    <property type="match status" value="1"/>
</dbReference>
<dbReference type="Gene3D" id="2.40.70.10">
    <property type="entry name" value="Acid Proteases"/>
    <property type="match status" value="1"/>
</dbReference>
<keyword evidence="5" id="KW-1185">Reference proteome</keyword>
<dbReference type="GO" id="GO:0008270">
    <property type="term" value="F:zinc ion binding"/>
    <property type="evidence" value="ECO:0007669"/>
    <property type="project" value="UniProtKB-KW"/>
</dbReference>
<accession>A0AAV7SK51</accession>
<evidence type="ECO:0000313" key="5">
    <source>
        <dbReference type="Proteomes" id="UP001066276"/>
    </source>
</evidence>
<dbReference type="InterPro" id="IPR021109">
    <property type="entry name" value="Peptidase_aspartic_dom_sf"/>
</dbReference>
<dbReference type="Proteomes" id="UP001066276">
    <property type="component" value="Chromosome 4_2"/>
</dbReference>
<evidence type="ECO:0000256" key="2">
    <source>
        <dbReference type="SAM" id="MobiDB-lite"/>
    </source>
</evidence>
<keyword evidence="1" id="KW-0862">Zinc</keyword>
<name>A0AAV7SK51_PLEWA</name>
<dbReference type="SUPFAM" id="SSF57756">
    <property type="entry name" value="Retrovirus zinc finger-like domains"/>
    <property type="match status" value="1"/>
</dbReference>
<evidence type="ECO:0000313" key="4">
    <source>
        <dbReference type="EMBL" id="KAJ1164467.1"/>
    </source>
</evidence>
<dbReference type="InterPro" id="IPR036875">
    <property type="entry name" value="Znf_CCHC_sf"/>
</dbReference>
<reference evidence="4" key="1">
    <citation type="journal article" date="2022" name="bioRxiv">
        <title>Sequencing and chromosome-scale assembly of the giantPleurodeles waltlgenome.</title>
        <authorList>
            <person name="Brown T."/>
            <person name="Elewa A."/>
            <person name="Iarovenko S."/>
            <person name="Subramanian E."/>
            <person name="Araus A.J."/>
            <person name="Petzold A."/>
            <person name="Susuki M."/>
            <person name="Suzuki K.-i.T."/>
            <person name="Hayashi T."/>
            <person name="Toyoda A."/>
            <person name="Oliveira C."/>
            <person name="Osipova E."/>
            <person name="Leigh N.D."/>
            <person name="Simon A."/>
            <person name="Yun M.H."/>
        </authorList>
    </citation>
    <scope>NUCLEOTIDE SEQUENCE</scope>
    <source>
        <strain evidence="4">20211129_DDA</strain>
        <tissue evidence="4">Liver</tissue>
    </source>
</reference>
<evidence type="ECO:0000259" key="3">
    <source>
        <dbReference type="PROSITE" id="PS50158"/>
    </source>
</evidence>
<dbReference type="InterPro" id="IPR001878">
    <property type="entry name" value="Znf_CCHC"/>
</dbReference>
<dbReference type="GO" id="GO:0003676">
    <property type="term" value="F:nucleic acid binding"/>
    <property type="evidence" value="ECO:0007669"/>
    <property type="project" value="InterPro"/>
</dbReference>
<proteinExistence type="predicted"/>
<dbReference type="Pfam" id="PF00098">
    <property type="entry name" value="zf-CCHC"/>
    <property type="match status" value="1"/>
</dbReference>
<gene>
    <name evidence="4" type="ORF">NDU88_004904</name>
</gene>
<organism evidence="4 5">
    <name type="scientific">Pleurodeles waltl</name>
    <name type="common">Iberian ribbed newt</name>
    <dbReference type="NCBI Taxonomy" id="8319"/>
    <lineage>
        <taxon>Eukaryota</taxon>
        <taxon>Metazoa</taxon>
        <taxon>Chordata</taxon>
        <taxon>Craniata</taxon>
        <taxon>Vertebrata</taxon>
        <taxon>Euteleostomi</taxon>
        <taxon>Amphibia</taxon>
        <taxon>Batrachia</taxon>
        <taxon>Caudata</taxon>
        <taxon>Salamandroidea</taxon>
        <taxon>Salamandridae</taxon>
        <taxon>Pleurodelinae</taxon>
        <taxon>Pleurodeles</taxon>
    </lineage>
</organism>
<comment type="caution">
    <text evidence="4">The sequence shown here is derived from an EMBL/GenBank/DDBJ whole genome shotgun (WGS) entry which is preliminary data.</text>
</comment>
<feature type="compositionally biased region" description="Low complexity" evidence="2">
    <location>
        <begin position="1"/>
        <end position="18"/>
    </location>
</feature>
<feature type="domain" description="CCHC-type" evidence="3">
    <location>
        <begin position="56"/>
        <end position="70"/>
    </location>
</feature>
<evidence type="ECO:0000256" key="1">
    <source>
        <dbReference type="PROSITE-ProRule" id="PRU00047"/>
    </source>
</evidence>